<organism evidence="2 3">
    <name type="scientific">Stylonychia lemnae</name>
    <name type="common">Ciliate</name>
    <dbReference type="NCBI Taxonomy" id="5949"/>
    <lineage>
        <taxon>Eukaryota</taxon>
        <taxon>Sar</taxon>
        <taxon>Alveolata</taxon>
        <taxon>Ciliophora</taxon>
        <taxon>Intramacronucleata</taxon>
        <taxon>Spirotrichea</taxon>
        <taxon>Stichotrichia</taxon>
        <taxon>Sporadotrichida</taxon>
        <taxon>Oxytrichidae</taxon>
        <taxon>Stylonychinae</taxon>
        <taxon>Stylonychia</taxon>
    </lineage>
</organism>
<keyword evidence="3" id="KW-1185">Reference proteome</keyword>
<reference evidence="2 3" key="1">
    <citation type="submission" date="2014-06" db="EMBL/GenBank/DDBJ databases">
        <authorList>
            <person name="Swart Estienne"/>
        </authorList>
    </citation>
    <scope>NUCLEOTIDE SEQUENCE [LARGE SCALE GENOMIC DNA]</scope>
    <source>
        <strain evidence="2 3">130c</strain>
    </source>
</reference>
<feature type="region of interest" description="Disordered" evidence="1">
    <location>
        <begin position="167"/>
        <end position="212"/>
    </location>
</feature>
<dbReference type="Gene3D" id="3.80.10.10">
    <property type="entry name" value="Ribonuclease Inhibitor"/>
    <property type="match status" value="1"/>
</dbReference>
<dbReference type="EMBL" id="CCKQ01012377">
    <property type="protein sequence ID" value="CDW83993.1"/>
    <property type="molecule type" value="Genomic_DNA"/>
</dbReference>
<evidence type="ECO:0000313" key="2">
    <source>
        <dbReference type="EMBL" id="CDW83993.1"/>
    </source>
</evidence>
<feature type="compositionally biased region" description="Polar residues" evidence="1">
    <location>
        <begin position="185"/>
        <end position="212"/>
    </location>
</feature>
<proteinExistence type="predicted"/>
<feature type="compositionally biased region" description="Basic and acidic residues" evidence="1">
    <location>
        <begin position="167"/>
        <end position="184"/>
    </location>
</feature>
<name>A0A078AT11_STYLE</name>
<dbReference type="InterPro" id="IPR032675">
    <property type="entry name" value="LRR_dom_sf"/>
</dbReference>
<accession>A0A078AT11</accession>
<dbReference type="InParanoid" id="A0A078AT11"/>
<dbReference type="Proteomes" id="UP000039865">
    <property type="component" value="Unassembled WGS sequence"/>
</dbReference>
<gene>
    <name evidence="2" type="primary">Contig13399.g14304</name>
    <name evidence="2" type="ORF">STYLEM_13048</name>
</gene>
<evidence type="ECO:0000313" key="3">
    <source>
        <dbReference type="Proteomes" id="UP000039865"/>
    </source>
</evidence>
<protein>
    <recommendedName>
        <fullName evidence="4">Leucine rich repeat family protein</fullName>
    </recommendedName>
</protein>
<dbReference type="SUPFAM" id="SSF52047">
    <property type="entry name" value="RNI-like"/>
    <property type="match status" value="1"/>
</dbReference>
<sequence length="994" mass="114882">MFSHQNAETAFNILENPNVIMKRVHEMQAAIDQRLYKNKNAEAQRVEQQNYKLLQQCLSNNIIQVSNDSKYNKFLSKRSSVNTDRQSEGNRMGLMKKKSSLGTGSIVDEPVSKTRIINAMNMSNDSGKKFVVKEVGKKLLRSILEISNQRSPQNEDDQALRQEHQEKLIADSPKKQKRQFDRNETFLSQKKSMSKSSNINLRPQSKQSVGLSSQAFSPKSVLSTEKIFDGPEKKAKFFNCAKEFNNLSQKADASKNANLALLKNLQEQNVVPIPILTRLDKQALNLMGYQLNDGLAISLGKTLQHIQTKGLKKQIKEAYFDNNGLKDSSLAVILRGLVDHLSLIRLYLSNNELGVMSIEPLLLILSKNKPHHINDLELHNITTQGYIIEQVLLKIVQTPYLRVLRISNINLSDSKTMNSLILIIKKCENLRELDLQWLRLLPNQKLIKTLDVIAPKKFLLDHDFLLNNQFKKEFQPENNAKPQIKLLETEQEQDLDLDSFQIMQESKIINTHIMDKINIQKQTTSNNLKGNHNLLSHLEKPLELSRMIDHSELIWNMGLSYGFRSNNSKCNSIFSLNYSQNWKICEPNECWICMKYKYVVIFYKQNQAINQFHLVSKERSQQVDNRNTQFLKTVINEQIKGPIISGTFTDWNYTQMLPVHQFAMLLDQKFKNNLIEQQDPFDVMKILQLDESISNTIYINFPVQNDVEYDDAIGQDLYVFAGFMKPGKQTILIRDMDSNCYFSKSFAVELRSHEIITQKSLVYLRNGKKIQCNLQRKCLIMIQAVGKYPDSLKARKILFIATNVELVDMSENPDKELCRFEILEIFVRIAGAKYKDTGTTKTFSESLKMLLENHILPLCQTLNWQEFREKDLWTLDINDTFEANLEPLKKLFGQFGKVNKGFLNQKECINMIKAAGIEIGEKDIIFSYGMKQYNKMQFVEMLEFIARLGEQIFKNQPDLMLQEKIENVMDSLLRLVGMQRKQPVIAEYLESDSN</sequence>
<dbReference type="AlphaFoldDB" id="A0A078AT11"/>
<evidence type="ECO:0008006" key="4">
    <source>
        <dbReference type="Google" id="ProtNLM"/>
    </source>
</evidence>
<evidence type="ECO:0000256" key="1">
    <source>
        <dbReference type="SAM" id="MobiDB-lite"/>
    </source>
</evidence>